<evidence type="ECO:0000313" key="1">
    <source>
        <dbReference type="EMBL" id="QHU12507.1"/>
    </source>
</evidence>
<protein>
    <submittedName>
        <fullName evidence="1">Uncharacterized protein</fullName>
    </submittedName>
</protein>
<dbReference type="AlphaFoldDB" id="A0A6C0K754"/>
<accession>A0A6C0K754</accession>
<organism evidence="1">
    <name type="scientific">viral metagenome</name>
    <dbReference type="NCBI Taxonomy" id="1070528"/>
    <lineage>
        <taxon>unclassified sequences</taxon>
        <taxon>metagenomes</taxon>
        <taxon>organismal metagenomes</taxon>
    </lineage>
</organism>
<name>A0A6C0K754_9ZZZZ</name>
<dbReference type="EMBL" id="MN740801">
    <property type="protein sequence ID" value="QHU12507.1"/>
    <property type="molecule type" value="Genomic_DNA"/>
</dbReference>
<sequence length="92" mass="11045">MTTVVQELSIHIENALRARWGTYYFGKWLNEEAENHIIRIYEVIAKDHPESSLLARNLYYAMESYIYFTDANKLEIKDLIVFLERIVKKQFE</sequence>
<proteinExistence type="predicted"/>
<reference evidence="1" key="1">
    <citation type="journal article" date="2020" name="Nature">
        <title>Giant virus diversity and host interactions through global metagenomics.</title>
        <authorList>
            <person name="Schulz F."/>
            <person name="Roux S."/>
            <person name="Paez-Espino D."/>
            <person name="Jungbluth S."/>
            <person name="Walsh D.A."/>
            <person name="Denef V.J."/>
            <person name="McMahon K.D."/>
            <person name="Konstantinidis K.T."/>
            <person name="Eloe-Fadrosh E.A."/>
            <person name="Kyrpides N.C."/>
            <person name="Woyke T."/>
        </authorList>
    </citation>
    <scope>NUCLEOTIDE SEQUENCE</scope>
    <source>
        <strain evidence="1">GVMAG-S-1101171-110</strain>
    </source>
</reference>